<organism evidence="23">
    <name type="scientific">marine sediment metagenome</name>
    <dbReference type="NCBI Taxonomy" id="412755"/>
    <lineage>
        <taxon>unclassified sequences</taxon>
        <taxon>metagenomes</taxon>
        <taxon>ecological metagenomes</taxon>
    </lineage>
</organism>
<dbReference type="GO" id="GO:0046872">
    <property type="term" value="F:metal ion binding"/>
    <property type="evidence" value="ECO:0007669"/>
    <property type="project" value="UniProtKB-KW"/>
</dbReference>
<feature type="non-terminal residue" evidence="23">
    <location>
        <position position="265"/>
    </location>
</feature>
<feature type="domain" description="Peptidase M28" evidence="22">
    <location>
        <begin position="203"/>
        <end position="264"/>
    </location>
</feature>
<comment type="caution">
    <text evidence="23">The sequence shown here is derived from an EMBL/GenBank/DDBJ whole genome shotgun (WGS) entry which is preliminary data.</text>
</comment>
<evidence type="ECO:0000256" key="1">
    <source>
        <dbReference type="ARBA" id="ARBA00004240"/>
    </source>
</evidence>
<dbReference type="InterPro" id="IPR003137">
    <property type="entry name" value="PA_domain"/>
</dbReference>
<evidence type="ECO:0000259" key="21">
    <source>
        <dbReference type="Pfam" id="PF02225"/>
    </source>
</evidence>
<dbReference type="Pfam" id="PF02225">
    <property type="entry name" value="PA"/>
    <property type="match status" value="1"/>
</dbReference>
<keyword evidence="18" id="KW-0458">Lysosome</keyword>
<evidence type="ECO:0000256" key="2">
    <source>
        <dbReference type="ARBA" id="ARBA00004371"/>
    </source>
</evidence>
<dbReference type="GO" id="GO:0070573">
    <property type="term" value="F:metallodipeptidase activity"/>
    <property type="evidence" value="ECO:0007669"/>
    <property type="project" value="InterPro"/>
</dbReference>
<keyword evidence="16" id="KW-0865">Zymogen</keyword>
<evidence type="ECO:0000256" key="7">
    <source>
        <dbReference type="ARBA" id="ARBA00022645"/>
    </source>
</evidence>
<evidence type="ECO:0000256" key="15">
    <source>
        <dbReference type="ARBA" id="ARBA00023049"/>
    </source>
</evidence>
<keyword evidence="7" id="KW-0121">Carboxypeptidase</keyword>
<comment type="subunit">
    <text evidence="19">Homodimer. The monomeric form is inactive while the homodimer is active.</text>
</comment>
<dbReference type="GO" id="GO:0005576">
    <property type="term" value="C:extracellular region"/>
    <property type="evidence" value="ECO:0007669"/>
    <property type="project" value="UniProtKB-SubCell"/>
</dbReference>
<evidence type="ECO:0000256" key="20">
    <source>
        <dbReference type="ARBA" id="ARBA00033328"/>
    </source>
</evidence>
<keyword evidence="8" id="KW-0645">Protease</keyword>
<keyword evidence="6" id="KW-0964">Secreted</keyword>
<evidence type="ECO:0000256" key="12">
    <source>
        <dbReference type="ARBA" id="ARBA00022824"/>
    </source>
</evidence>
<feature type="domain" description="PA" evidence="21">
    <location>
        <begin position="81"/>
        <end position="166"/>
    </location>
</feature>
<proteinExistence type="predicted"/>
<evidence type="ECO:0000256" key="17">
    <source>
        <dbReference type="ARBA" id="ARBA00023180"/>
    </source>
</evidence>
<accession>X1NFH7</accession>
<evidence type="ECO:0000256" key="10">
    <source>
        <dbReference type="ARBA" id="ARBA00022729"/>
    </source>
</evidence>
<keyword evidence="17" id="KW-0325">Glycoprotein</keyword>
<dbReference type="Pfam" id="PF04389">
    <property type="entry name" value="Peptidase_M28"/>
    <property type="match status" value="1"/>
</dbReference>
<dbReference type="AlphaFoldDB" id="X1NFH7"/>
<evidence type="ECO:0000259" key="22">
    <source>
        <dbReference type="Pfam" id="PF04389"/>
    </source>
</evidence>
<reference evidence="23" key="1">
    <citation type="journal article" date="2014" name="Front. Microbiol.">
        <title>High frequency of phylogenetically diverse reductive dehalogenase-homologous genes in deep subseafloor sedimentary metagenomes.</title>
        <authorList>
            <person name="Kawai M."/>
            <person name="Futagami T."/>
            <person name="Toyoda A."/>
            <person name="Takaki Y."/>
            <person name="Nishi S."/>
            <person name="Hori S."/>
            <person name="Arai W."/>
            <person name="Tsubouchi T."/>
            <person name="Morono Y."/>
            <person name="Uchiyama I."/>
            <person name="Ito T."/>
            <person name="Fujiyama A."/>
            <person name="Inagaki F."/>
            <person name="Takami H."/>
        </authorList>
    </citation>
    <scope>NUCLEOTIDE SEQUENCE</scope>
    <source>
        <strain evidence="23">Expedition CK06-06</strain>
    </source>
</reference>
<evidence type="ECO:0000256" key="6">
    <source>
        <dbReference type="ARBA" id="ARBA00022525"/>
    </source>
</evidence>
<dbReference type="GO" id="GO:0005783">
    <property type="term" value="C:endoplasmic reticulum"/>
    <property type="evidence" value="ECO:0007669"/>
    <property type="project" value="UniProtKB-SubCell"/>
</dbReference>
<protein>
    <recommendedName>
        <fullName evidence="5">Carboxypeptidase Q</fullName>
    </recommendedName>
    <alternativeName>
        <fullName evidence="20">Plasma glutamate carboxypeptidase</fullName>
    </alternativeName>
</protein>
<dbReference type="PANTHER" id="PTHR12053:SF3">
    <property type="entry name" value="CARBOXYPEPTIDASE Q"/>
    <property type="match status" value="1"/>
</dbReference>
<evidence type="ECO:0000256" key="18">
    <source>
        <dbReference type="ARBA" id="ARBA00023228"/>
    </source>
</evidence>
<evidence type="ECO:0000256" key="11">
    <source>
        <dbReference type="ARBA" id="ARBA00022801"/>
    </source>
</evidence>
<evidence type="ECO:0000256" key="9">
    <source>
        <dbReference type="ARBA" id="ARBA00022723"/>
    </source>
</evidence>
<dbReference type="PANTHER" id="PTHR12053">
    <property type="entry name" value="PROTEASE FAMILY M28 PLASMA GLUTAMATE CARBOXYPEPTIDASE-RELATED"/>
    <property type="match status" value="1"/>
</dbReference>
<feature type="non-terminal residue" evidence="23">
    <location>
        <position position="1"/>
    </location>
</feature>
<gene>
    <name evidence="23" type="ORF">S06H3_41050</name>
</gene>
<keyword evidence="15" id="KW-0482">Metalloprotease</keyword>
<dbReference type="GO" id="GO:0005794">
    <property type="term" value="C:Golgi apparatus"/>
    <property type="evidence" value="ECO:0007669"/>
    <property type="project" value="UniProtKB-SubCell"/>
</dbReference>
<name>X1NFH7_9ZZZZ</name>
<dbReference type="Gene3D" id="3.50.30.30">
    <property type="match status" value="1"/>
</dbReference>
<keyword evidence="9" id="KW-0479">Metal-binding</keyword>
<keyword evidence="12" id="KW-0256">Endoplasmic reticulum</keyword>
<keyword evidence="14" id="KW-0333">Golgi apparatus</keyword>
<dbReference type="GO" id="GO:0005764">
    <property type="term" value="C:lysosome"/>
    <property type="evidence" value="ECO:0007669"/>
    <property type="project" value="UniProtKB-SubCell"/>
</dbReference>
<dbReference type="SUPFAM" id="SSF53187">
    <property type="entry name" value="Zn-dependent exopeptidases"/>
    <property type="match status" value="1"/>
</dbReference>
<evidence type="ECO:0000256" key="19">
    <source>
        <dbReference type="ARBA" id="ARBA00025833"/>
    </source>
</evidence>
<dbReference type="GO" id="GO:0006508">
    <property type="term" value="P:proteolysis"/>
    <property type="evidence" value="ECO:0007669"/>
    <property type="project" value="UniProtKB-KW"/>
</dbReference>
<dbReference type="Gene3D" id="3.40.630.10">
    <property type="entry name" value="Zn peptidases"/>
    <property type="match status" value="1"/>
</dbReference>
<dbReference type="InterPro" id="IPR046450">
    <property type="entry name" value="PA_dom_sf"/>
</dbReference>
<evidence type="ECO:0000256" key="16">
    <source>
        <dbReference type="ARBA" id="ARBA00023145"/>
    </source>
</evidence>
<evidence type="ECO:0000256" key="4">
    <source>
        <dbReference type="ARBA" id="ARBA00004613"/>
    </source>
</evidence>
<keyword evidence="11" id="KW-0378">Hydrolase</keyword>
<evidence type="ECO:0000256" key="13">
    <source>
        <dbReference type="ARBA" id="ARBA00022833"/>
    </source>
</evidence>
<keyword evidence="10" id="KW-0732">Signal</keyword>
<evidence type="ECO:0000256" key="14">
    <source>
        <dbReference type="ARBA" id="ARBA00023034"/>
    </source>
</evidence>
<comment type="subcellular location">
    <subcellularLocation>
        <location evidence="1">Endoplasmic reticulum</location>
    </subcellularLocation>
    <subcellularLocation>
        <location evidence="3">Golgi apparatus</location>
    </subcellularLocation>
    <subcellularLocation>
        <location evidence="2">Lysosome</location>
    </subcellularLocation>
    <subcellularLocation>
        <location evidence="4">Secreted</location>
    </subcellularLocation>
</comment>
<dbReference type="GO" id="GO:0004180">
    <property type="term" value="F:carboxypeptidase activity"/>
    <property type="evidence" value="ECO:0007669"/>
    <property type="project" value="UniProtKB-KW"/>
</dbReference>
<evidence type="ECO:0000256" key="3">
    <source>
        <dbReference type="ARBA" id="ARBA00004555"/>
    </source>
</evidence>
<sequence length="265" mass="29041">VGYRFVGTEGDRKSIEFMKKQFKSYGLDVKELPIRVPTFEDEKPQLKILATGEELECVAPLFSPSTPPGGIEADVIVVGDGTEEDYRRANVQGKIVVLIETTMGYSKFWLGTFAERAAQKGAVGMILVHPMPWPYRMTMEAGNSNPEKRFCEQKLPTVCISAIGGLKLMHAIGKGEARVLLETKNLIEERDSVVISAFHWGTEYPQERVGILAHRDSAVALGANDNGSGTGTLLEIARVLSQTKPKRSFEFISTTAEDGATIGAY</sequence>
<dbReference type="SUPFAM" id="SSF52025">
    <property type="entry name" value="PA domain"/>
    <property type="match status" value="1"/>
</dbReference>
<evidence type="ECO:0000256" key="5">
    <source>
        <dbReference type="ARBA" id="ARBA00014116"/>
    </source>
</evidence>
<dbReference type="EMBL" id="BARV01025249">
    <property type="protein sequence ID" value="GAI42358.1"/>
    <property type="molecule type" value="Genomic_DNA"/>
</dbReference>
<evidence type="ECO:0000313" key="23">
    <source>
        <dbReference type="EMBL" id="GAI42358.1"/>
    </source>
</evidence>
<evidence type="ECO:0000256" key="8">
    <source>
        <dbReference type="ARBA" id="ARBA00022670"/>
    </source>
</evidence>
<dbReference type="InterPro" id="IPR039866">
    <property type="entry name" value="CPQ"/>
</dbReference>
<dbReference type="InterPro" id="IPR007484">
    <property type="entry name" value="Peptidase_M28"/>
</dbReference>
<keyword evidence="13" id="KW-0862">Zinc</keyword>